<gene>
    <name evidence="2" type="ORF">BUALT_BualtUnG0016600</name>
</gene>
<evidence type="ECO:0000313" key="3">
    <source>
        <dbReference type="Proteomes" id="UP000826271"/>
    </source>
</evidence>
<organism evidence="2 3">
    <name type="scientific">Buddleja alternifolia</name>
    <dbReference type="NCBI Taxonomy" id="168488"/>
    <lineage>
        <taxon>Eukaryota</taxon>
        <taxon>Viridiplantae</taxon>
        <taxon>Streptophyta</taxon>
        <taxon>Embryophyta</taxon>
        <taxon>Tracheophyta</taxon>
        <taxon>Spermatophyta</taxon>
        <taxon>Magnoliopsida</taxon>
        <taxon>eudicotyledons</taxon>
        <taxon>Gunneridae</taxon>
        <taxon>Pentapetalae</taxon>
        <taxon>asterids</taxon>
        <taxon>lamiids</taxon>
        <taxon>Lamiales</taxon>
        <taxon>Scrophulariaceae</taxon>
        <taxon>Buddlejeae</taxon>
        <taxon>Buddleja</taxon>
    </lineage>
</organism>
<sequence length="216" mass="24768">MNGDVDDEDENVEDEDEDDETLGDAILNTLQHLRAKCKICGHPPDTTILLFVSSGIAQGRKIIWKQLVLSHHQELDWVDWNIRATTSRYTCGDWDITYTETINLLWQEMNVAIQSRRCPLPYVTLAAIRHRVEEEHKMASDDPKAVEKLVQRGWQCPTEGLWKLNVDAVVRGWWTIRWEERDRLTRDTHDGWVRGFSSSAATNTALGAELLANSKA</sequence>
<name>A0AAV6W0K4_9LAMI</name>
<protein>
    <submittedName>
        <fullName evidence="2">Uncharacterized protein</fullName>
    </submittedName>
</protein>
<evidence type="ECO:0000256" key="1">
    <source>
        <dbReference type="SAM" id="MobiDB-lite"/>
    </source>
</evidence>
<keyword evidence="3" id="KW-1185">Reference proteome</keyword>
<dbReference type="EMBL" id="WHWC01000136">
    <property type="protein sequence ID" value="KAG8362984.1"/>
    <property type="molecule type" value="Genomic_DNA"/>
</dbReference>
<proteinExistence type="predicted"/>
<evidence type="ECO:0000313" key="2">
    <source>
        <dbReference type="EMBL" id="KAG8362984.1"/>
    </source>
</evidence>
<comment type="caution">
    <text evidence="2">The sequence shown here is derived from an EMBL/GenBank/DDBJ whole genome shotgun (WGS) entry which is preliminary data.</text>
</comment>
<dbReference type="AlphaFoldDB" id="A0AAV6W0K4"/>
<accession>A0AAV6W0K4</accession>
<dbReference type="Proteomes" id="UP000826271">
    <property type="component" value="Unassembled WGS sequence"/>
</dbReference>
<feature type="region of interest" description="Disordered" evidence="1">
    <location>
        <begin position="1"/>
        <end position="21"/>
    </location>
</feature>
<reference evidence="2" key="1">
    <citation type="submission" date="2019-10" db="EMBL/GenBank/DDBJ databases">
        <authorList>
            <person name="Zhang R."/>
            <person name="Pan Y."/>
            <person name="Wang J."/>
            <person name="Ma R."/>
            <person name="Yu S."/>
        </authorList>
    </citation>
    <scope>NUCLEOTIDE SEQUENCE</scope>
    <source>
        <strain evidence="2">LA-IB0</strain>
        <tissue evidence="2">Leaf</tissue>
    </source>
</reference>